<evidence type="ECO:0000313" key="2">
    <source>
        <dbReference type="Proteomes" id="UP000054342"/>
    </source>
</evidence>
<dbReference type="EMBL" id="KN847321">
    <property type="protein sequence ID" value="KIW52306.1"/>
    <property type="molecule type" value="Genomic_DNA"/>
</dbReference>
<gene>
    <name evidence="1" type="ORF">PV05_07953</name>
</gene>
<dbReference type="GeneID" id="25329861"/>
<dbReference type="RefSeq" id="XP_013312890.1">
    <property type="nucleotide sequence ID" value="XM_013457436.1"/>
</dbReference>
<evidence type="ECO:0000313" key="1">
    <source>
        <dbReference type="EMBL" id="KIW52306.1"/>
    </source>
</evidence>
<protein>
    <submittedName>
        <fullName evidence="1">Uncharacterized protein</fullName>
    </submittedName>
</protein>
<sequence length="169" mass="18116">MDIANLLSVEGLHANHAIDGESMLPRQMLFDVRDLGEPVSVTGSISMRIFLAKRTRQPETTILFELGRTLFLLNTLTSLVPQSLLFRASSSFLALLSIDSIDSSISIRAVSGTVMVRGESNCGSAGFLASCLVSSLKQISDSLESSPVKTGSSREAYGSCQAFMNRPPA</sequence>
<accession>A0A0D2BIU3</accession>
<dbReference type="AlphaFoldDB" id="A0A0D2BIU3"/>
<keyword evidence="2" id="KW-1185">Reference proteome</keyword>
<dbReference type="HOGENOM" id="CLU_1578553_0_0_1"/>
<organism evidence="1 2">
    <name type="scientific">Exophiala xenobiotica</name>
    <dbReference type="NCBI Taxonomy" id="348802"/>
    <lineage>
        <taxon>Eukaryota</taxon>
        <taxon>Fungi</taxon>
        <taxon>Dikarya</taxon>
        <taxon>Ascomycota</taxon>
        <taxon>Pezizomycotina</taxon>
        <taxon>Eurotiomycetes</taxon>
        <taxon>Chaetothyriomycetidae</taxon>
        <taxon>Chaetothyriales</taxon>
        <taxon>Herpotrichiellaceae</taxon>
        <taxon>Exophiala</taxon>
    </lineage>
</organism>
<dbReference type="Proteomes" id="UP000054342">
    <property type="component" value="Unassembled WGS sequence"/>
</dbReference>
<name>A0A0D2BIU3_9EURO</name>
<reference evidence="1 2" key="1">
    <citation type="submission" date="2015-01" db="EMBL/GenBank/DDBJ databases">
        <title>The Genome Sequence of Exophiala xenobiotica CBS118157.</title>
        <authorList>
            <consortium name="The Broad Institute Genomics Platform"/>
            <person name="Cuomo C."/>
            <person name="de Hoog S."/>
            <person name="Gorbushina A."/>
            <person name="Stielow B."/>
            <person name="Teixiera M."/>
            <person name="Abouelleil A."/>
            <person name="Chapman S.B."/>
            <person name="Priest M."/>
            <person name="Young S.K."/>
            <person name="Wortman J."/>
            <person name="Nusbaum C."/>
            <person name="Birren B."/>
        </authorList>
    </citation>
    <scope>NUCLEOTIDE SEQUENCE [LARGE SCALE GENOMIC DNA]</scope>
    <source>
        <strain evidence="1 2">CBS 118157</strain>
    </source>
</reference>
<proteinExistence type="predicted"/>